<organism evidence="2 3">
    <name type="scientific">Karstenula rhodostoma CBS 690.94</name>
    <dbReference type="NCBI Taxonomy" id="1392251"/>
    <lineage>
        <taxon>Eukaryota</taxon>
        <taxon>Fungi</taxon>
        <taxon>Dikarya</taxon>
        <taxon>Ascomycota</taxon>
        <taxon>Pezizomycotina</taxon>
        <taxon>Dothideomycetes</taxon>
        <taxon>Pleosporomycetidae</taxon>
        <taxon>Pleosporales</taxon>
        <taxon>Massarineae</taxon>
        <taxon>Didymosphaeriaceae</taxon>
        <taxon>Karstenula</taxon>
    </lineage>
</organism>
<dbReference type="Gene3D" id="2.20.70.10">
    <property type="match status" value="1"/>
</dbReference>
<dbReference type="Proteomes" id="UP000799764">
    <property type="component" value="Unassembled WGS sequence"/>
</dbReference>
<dbReference type="Pfam" id="PF00397">
    <property type="entry name" value="WW"/>
    <property type="match status" value="1"/>
</dbReference>
<name>A0A9P4U589_9PLEO</name>
<dbReference type="AlphaFoldDB" id="A0A9P4U589"/>
<dbReference type="InterPro" id="IPR001202">
    <property type="entry name" value="WW_dom"/>
</dbReference>
<reference evidence="2" key="1">
    <citation type="journal article" date="2020" name="Stud. Mycol.">
        <title>101 Dothideomycetes genomes: a test case for predicting lifestyles and emergence of pathogens.</title>
        <authorList>
            <person name="Haridas S."/>
            <person name="Albert R."/>
            <person name="Binder M."/>
            <person name="Bloem J."/>
            <person name="Labutti K."/>
            <person name="Salamov A."/>
            <person name="Andreopoulos B."/>
            <person name="Baker S."/>
            <person name="Barry K."/>
            <person name="Bills G."/>
            <person name="Bluhm B."/>
            <person name="Cannon C."/>
            <person name="Castanera R."/>
            <person name="Culley D."/>
            <person name="Daum C."/>
            <person name="Ezra D."/>
            <person name="Gonzalez J."/>
            <person name="Henrissat B."/>
            <person name="Kuo A."/>
            <person name="Liang C."/>
            <person name="Lipzen A."/>
            <person name="Lutzoni F."/>
            <person name="Magnuson J."/>
            <person name="Mondo S."/>
            <person name="Nolan M."/>
            <person name="Ohm R."/>
            <person name="Pangilinan J."/>
            <person name="Park H.-J."/>
            <person name="Ramirez L."/>
            <person name="Alfaro M."/>
            <person name="Sun H."/>
            <person name="Tritt A."/>
            <person name="Yoshinaga Y."/>
            <person name="Zwiers L.-H."/>
            <person name="Turgeon B."/>
            <person name="Goodwin S."/>
            <person name="Spatafora J."/>
            <person name="Crous P."/>
            <person name="Grigoriev I."/>
        </authorList>
    </citation>
    <scope>NUCLEOTIDE SEQUENCE</scope>
    <source>
        <strain evidence="2">CBS 690.94</strain>
    </source>
</reference>
<proteinExistence type="predicted"/>
<dbReference type="EMBL" id="MU001516">
    <property type="protein sequence ID" value="KAF2437466.1"/>
    <property type="molecule type" value="Genomic_DNA"/>
</dbReference>
<evidence type="ECO:0000313" key="2">
    <source>
        <dbReference type="EMBL" id="KAF2437466.1"/>
    </source>
</evidence>
<dbReference type="InterPro" id="IPR036020">
    <property type="entry name" value="WW_dom_sf"/>
</dbReference>
<comment type="caution">
    <text evidence="2">The sequence shown here is derived from an EMBL/GenBank/DDBJ whole genome shotgun (WGS) entry which is preliminary data.</text>
</comment>
<dbReference type="PROSITE" id="PS01159">
    <property type="entry name" value="WW_DOMAIN_1"/>
    <property type="match status" value="1"/>
</dbReference>
<sequence length="116" mass="14101">MNRTLTYGSNNEPKNQYNYQFERPRDCTIRLKVRFEDELAKAEDYANIRDATWMDLLAMSKKYISYRLKDFDDSKWNRKERRELPLGWEKRVLPSGRTFYIDHNTKTTSWVLPKPE</sequence>
<feature type="domain" description="WW" evidence="1">
    <location>
        <begin position="82"/>
        <end position="115"/>
    </location>
</feature>
<gene>
    <name evidence="2" type="ORF">P171DRAFT_527007</name>
</gene>
<dbReference type="CDD" id="cd00201">
    <property type="entry name" value="WW"/>
    <property type="match status" value="1"/>
</dbReference>
<keyword evidence="3" id="KW-1185">Reference proteome</keyword>
<dbReference type="OrthoDB" id="3938324at2759"/>
<evidence type="ECO:0000313" key="3">
    <source>
        <dbReference type="Proteomes" id="UP000799764"/>
    </source>
</evidence>
<protein>
    <recommendedName>
        <fullName evidence="1">WW domain-containing protein</fullName>
    </recommendedName>
</protein>
<dbReference type="SMART" id="SM00456">
    <property type="entry name" value="WW"/>
    <property type="match status" value="1"/>
</dbReference>
<dbReference type="SUPFAM" id="SSF51045">
    <property type="entry name" value="WW domain"/>
    <property type="match status" value="1"/>
</dbReference>
<evidence type="ECO:0000259" key="1">
    <source>
        <dbReference type="PROSITE" id="PS50020"/>
    </source>
</evidence>
<accession>A0A9P4U589</accession>
<dbReference type="PROSITE" id="PS50020">
    <property type="entry name" value="WW_DOMAIN_2"/>
    <property type="match status" value="1"/>
</dbReference>